<gene>
    <name evidence="1" type="ORF">SMD44_p10119</name>
</gene>
<dbReference type="OrthoDB" id="4143037at2"/>
<dbReference type="AlphaFoldDB" id="A0A291W3M5"/>
<dbReference type="EMBL" id="CP023976">
    <property type="protein sequence ID" value="ATM24618.1"/>
    <property type="molecule type" value="Genomic_DNA"/>
</dbReference>
<reference evidence="1 2" key="1">
    <citation type="submission" date="2017-10" db="EMBL/GenBank/DDBJ databases">
        <title>Streptomyces alboflavus Genome sequencing and assembly.</title>
        <authorList>
            <person name="Wang Y."/>
            <person name="Du B."/>
            <person name="Ding Y."/>
            <person name="Liu H."/>
            <person name="Hou Q."/>
            <person name="Liu K."/>
            <person name="Wang C."/>
            <person name="Yao L."/>
        </authorList>
    </citation>
    <scope>NUCLEOTIDE SEQUENCE [LARGE SCALE GENOMIC DNA]</scope>
    <source>
        <strain evidence="1 2">MDJK44</strain>
        <plasmid evidence="2">Plasmid pmdjk44.1</plasmid>
    </source>
</reference>
<protein>
    <recommendedName>
        <fullName evidence="3">Twin-arginine translocation pathway signal</fullName>
    </recommendedName>
</protein>
<dbReference type="RefSeq" id="WP_100112447.1">
    <property type="nucleotide sequence ID" value="NZ_CP023976.1"/>
</dbReference>
<keyword evidence="2" id="KW-1185">Reference proteome</keyword>
<sequence>MITVSRERRTIIRKTAAQLRLRGQTSRHHTAQIAAAIQDALPEVSSLEAWRLARGWSRTSAITQIADLYRSRGLLPPKLSPSMLCRWEHQSDERPSVEYTEALCTVYEASPKQLGLDQRRIRSLTTPDRYSARAVKACTPSVREGMRTMTTDAGLPAVRESLQLALLVEPAGSSAVADLTDAAIEHYALNYSKHPPAVLFSEVRQSRELLLRALTASAPTGSKDRAARHGVGWLSALLGNLAHHLGDHTGARAHLAVAAAYGERSGDARLASWAYGAQAMVARTAGEHVQALEHAERGLAGVPAGLPRAQLHAWAQAPSLAALGRTQDADRALADATRALEADAAGFAPGRFGYDEAEHNLHTAEAHRALGCADQAVAAAEASLSACTPATPGWAAASLTLAQAEALAHPDDAAQRALDVLNRVPAARLRFTARSRLHQLGTALAADTTAVSDLRERVRTLPPSIDAHGAAATA</sequence>
<keyword evidence="1" id="KW-0614">Plasmid</keyword>
<name>A0A291W3M5_9ACTN</name>
<evidence type="ECO:0008006" key="3">
    <source>
        <dbReference type="Google" id="ProtNLM"/>
    </source>
</evidence>
<accession>A0A291W3M5</accession>
<dbReference type="Proteomes" id="UP000195880">
    <property type="component" value="Plasmid pMDJK44.1"/>
</dbReference>
<dbReference type="InterPro" id="IPR011990">
    <property type="entry name" value="TPR-like_helical_dom_sf"/>
</dbReference>
<dbReference type="KEGG" id="salf:SMD44_p10119"/>
<dbReference type="Gene3D" id="1.25.40.10">
    <property type="entry name" value="Tetratricopeptide repeat domain"/>
    <property type="match status" value="1"/>
</dbReference>
<evidence type="ECO:0000313" key="1">
    <source>
        <dbReference type="EMBL" id="ATM24618.1"/>
    </source>
</evidence>
<geneLocation type="plasmid" evidence="2">
    <name>pmdjk44.1</name>
</geneLocation>
<organism evidence="1 2">
    <name type="scientific">Streptomyces alboflavus</name>
    <dbReference type="NCBI Taxonomy" id="67267"/>
    <lineage>
        <taxon>Bacteria</taxon>
        <taxon>Bacillati</taxon>
        <taxon>Actinomycetota</taxon>
        <taxon>Actinomycetes</taxon>
        <taxon>Kitasatosporales</taxon>
        <taxon>Streptomycetaceae</taxon>
        <taxon>Streptomyces</taxon>
    </lineage>
</organism>
<evidence type="ECO:0000313" key="2">
    <source>
        <dbReference type="Proteomes" id="UP000195880"/>
    </source>
</evidence>
<proteinExistence type="predicted"/>